<dbReference type="SUPFAM" id="SSF53850">
    <property type="entry name" value="Periplasmic binding protein-like II"/>
    <property type="match status" value="1"/>
</dbReference>
<keyword evidence="7" id="KW-1185">Reference proteome</keyword>
<dbReference type="GO" id="GO:0003677">
    <property type="term" value="F:DNA binding"/>
    <property type="evidence" value="ECO:0007669"/>
    <property type="project" value="UniProtKB-KW"/>
</dbReference>
<dbReference type="GO" id="GO:0003700">
    <property type="term" value="F:DNA-binding transcription factor activity"/>
    <property type="evidence" value="ECO:0007669"/>
    <property type="project" value="InterPro"/>
</dbReference>
<comment type="similarity">
    <text evidence="1">Belongs to the LysR transcriptional regulatory family.</text>
</comment>
<sequence>MNNLRRFDLNLLVVLEALLIERHLTRAAQRLSMSQPAVSHALKRLRQQLEDELFVRSAGGLQPTRKALALADPLYEVLDGVRTLTGRRTTFNPAAETRLFRIALSDYGVSLILPGVLQKMRRLAPDCRLLCLPAAHGAIPSQLSNGDIDLALCVNPAPNPSLRSAPLFTERWLCMADARAGKADRLTDWLNRPHLLISADGEDQSSLDALLARQGKRRHIAAVVPHYTAATRLLAGTDLILTLPARLAHNPAASLIAFAPPLPLEEFDYGLIWHARSDGDEGHRWLRDLFSER</sequence>
<proteinExistence type="inferred from homology"/>
<dbReference type="Pfam" id="PF03466">
    <property type="entry name" value="LysR_substrate"/>
    <property type="match status" value="1"/>
</dbReference>
<dbReference type="Gene3D" id="3.40.190.10">
    <property type="entry name" value="Periplasmic binding protein-like II"/>
    <property type="match status" value="2"/>
</dbReference>
<evidence type="ECO:0000256" key="3">
    <source>
        <dbReference type="ARBA" id="ARBA00023125"/>
    </source>
</evidence>
<evidence type="ECO:0000256" key="4">
    <source>
        <dbReference type="ARBA" id="ARBA00023163"/>
    </source>
</evidence>
<evidence type="ECO:0000313" key="7">
    <source>
        <dbReference type="Proteomes" id="UP000335415"/>
    </source>
</evidence>
<evidence type="ECO:0000259" key="5">
    <source>
        <dbReference type="PROSITE" id="PS50931"/>
    </source>
</evidence>
<dbReference type="OrthoDB" id="8557381at2"/>
<reference evidence="6 7" key="1">
    <citation type="submission" date="2019-09" db="EMBL/GenBank/DDBJ databases">
        <authorList>
            <person name="Li Y."/>
        </authorList>
    </citation>
    <scope>NUCLEOTIDE SEQUENCE [LARGE SCALE GENOMIC DNA]</scope>
    <source>
        <strain evidence="6 7">L3-3HA</strain>
    </source>
</reference>
<keyword evidence="2" id="KW-0805">Transcription regulation</keyword>
<dbReference type="EMBL" id="VYKJ01000007">
    <property type="protein sequence ID" value="KAA8998847.1"/>
    <property type="molecule type" value="Genomic_DNA"/>
</dbReference>
<dbReference type="PANTHER" id="PTHR30118:SF15">
    <property type="entry name" value="TRANSCRIPTIONAL REGULATORY PROTEIN"/>
    <property type="match status" value="1"/>
</dbReference>
<accession>A0A5J5FY91</accession>
<gene>
    <name evidence="6" type="ORF">FJU30_14230</name>
</gene>
<name>A0A5J5FY91_9GAMM</name>
<protein>
    <submittedName>
        <fullName evidence="6">LysR family transcriptional regulator</fullName>
    </submittedName>
</protein>
<dbReference type="InterPro" id="IPR005119">
    <property type="entry name" value="LysR_subst-bd"/>
</dbReference>
<feature type="domain" description="HTH lysR-type" evidence="5">
    <location>
        <begin position="7"/>
        <end position="64"/>
    </location>
</feature>
<dbReference type="CDD" id="cd08417">
    <property type="entry name" value="PBP2_Nitroaromatics_like"/>
    <property type="match status" value="1"/>
</dbReference>
<dbReference type="InterPro" id="IPR037402">
    <property type="entry name" value="YidZ_PBP2"/>
</dbReference>
<dbReference type="InterPro" id="IPR036388">
    <property type="entry name" value="WH-like_DNA-bd_sf"/>
</dbReference>
<evidence type="ECO:0000313" key="6">
    <source>
        <dbReference type="EMBL" id="KAA8998847.1"/>
    </source>
</evidence>
<evidence type="ECO:0000256" key="1">
    <source>
        <dbReference type="ARBA" id="ARBA00009437"/>
    </source>
</evidence>
<dbReference type="Proteomes" id="UP000335415">
    <property type="component" value="Unassembled WGS sequence"/>
</dbReference>
<dbReference type="RefSeq" id="WP_150435646.1">
    <property type="nucleotide sequence ID" value="NZ_VYKJ01000007.1"/>
</dbReference>
<dbReference type="PROSITE" id="PS50931">
    <property type="entry name" value="HTH_LYSR"/>
    <property type="match status" value="1"/>
</dbReference>
<dbReference type="AlphaFoldDB" id="A0A5J5FY91"/>
<keyword evidence="4" id="KW-0804">Transcription</keyword>
<keyword evidence="3" id="KW-0238">DNA-binding</keyword>
<dbReference type="InterPro" id="IPR050389">
    <property type="entry name" value="LysR-type_TF"/>
</dbReference>
<dbReference type="PRINTS" id="PR00039">
    <property type="entry name" value="HTHLYSR"/>
</dbReference>
<evidence type="ECO:0000256" key="2">
    <source>
        <dbReference type="ARBA" id="ARBA00023015"/>
    </source>
</evidence>
<dbReference type="PANTHER" id="PTHR30118">
    <property type="entry name" value="HTH-TYPE TRANSCRIPTIONAL REGULATOR LEUO-RELATED"/>
    <property type="match status" value="1"/>
</dbReference>
<organism evidence="6 7">
    <name type="scientific">Affinibrenneria salicis</name>
    <dbReference type="NCBI Taxonomy" id="2590031"/>
    <lineage>
        <taxon>Bacteria</taxon>
        <taxon>Pseudomonadati</taxon>
        <taxon>Pseudomonadota</taxon>
        <taxon>Gammaproteobacteria</taxon>
        <taxon>Enterobacterales</taxon>
        <taxon>Pectobacteriaceae</taxon>
        <taxon>Affinibrenneria</taxon>
    </lineage>
</organism>
<comment type="caution">
    <text evidence="6">The sequence shown here is derived from an EMBL/GenBank/DDBJ whole genome shotgun (WGS) entry which is preliminary data.</text>
</comment>
<dbReference type="InterPro" id="IPR000847">
    <property type="entry name" value="LysR_HTH_N"/>
</dbReference>
<dbReference type="Gene3D" id="1.10.10.10">
    <property type="entry name" value="Winged helix-like DNA-binding domain superfamily/Winged helix DNA-binding domain"/>
    <property type="match status" value="1"/>
</dbReference>
<dbReference type="Pfam" id="PF00126">
    <property type="entry name" value="HTH_1"/>
    <property type="match status" value="1"/>
</dbReference>
<dbReference type="SUPFAM" id="SSF46785">
    <property type="entry name" value="Winged helix' DNA-binding domain"/>
    <property type="match status" value="1"/>
</dbReference>
<dbReference type="InterPro" id="IPR036390">
    <property type="entry name" value="WH_DNA-bd_sf"/>
</dbReference>